<dbReference type="InterPro" id="IPR013099">
    <property type="entry name" value="K_chnl_dom"/>
</dbReference>
<dbReference type="PANTHER" id="PTHR43833">
    <property type="entry name" value="POTASSIUM CHANNEL PROTEIN 2-RELATED-RELATED"/>
    <property type="match status" value="1"/>
</dbReference>
<gene>
    <name evidence="5" type="ORF">FP2506_06676</name>
</gene>
<feature type="transmembrane region" description="Helical" evidence="2">
    <location>
        <begin position="21"/>
        <end position="47"/>
    </location>
</feature>
<proteinExistence type="predicted"/>
<evidence type="ECO:0000256" key="1">
    <source>
        <dbReference type="ARBA" id="ARBA00004651"/>
    </source>
</evidence>
<dbReference type="Pfam" id="PF02254">
    <property type="entry name" value="TrkA_N"/>
    <property type="match status" value="1"/>
</dbReference>
<feature type="domain" description="Potassium channel" evidence="4">
    <location>
        <begin position="37"/>
        <end position="108"/>
    </location>
</feature>
<keyword evidence="2" id="KW-0812">Transmembrane</keyword>
<dbReference type="InterPro" id="IPR003148">
    <property type="entry name" value="RCK_N"/>
</dbReference>
<sequence length="361" mass="38341">MGLRNQGCEMPLFLKVARRAYIAIAELTWGAVLFLFVAHLFVSYILLGIVGEDGLTGDVATYIYYYGVTATTVGYGDLSPAGTAGRLIAAFFVIPGAIAIFTAVLGKLLSGISGVWRKRMQGAGDFSTRVGHMIVLGWQEGASQQLLSMLSGERASDEALPVLVSRSLAQNPMSDQIDFVRAERLADPEALERAGISGARGVVVRGENDDETLAAALVSATLNSSIHVVAYFEYQRTAEIAERQAARIETITSLSPELLVRAARDPGSSQVAKLLLSASTADTAFSMLLPEGRAPIRYGDALIGLRRSCNATLVGVGRAGKVDLNCPADDPISSGDTIYYISDNRLDAGAIDWSAMEGAGR</sequence>
<evidence type="ECO:0000259" key="4">
    <source>
        <dbReference type="Pfam" id="PF07885"/>
    </source>
</evidence>
<dbReference type="Gene3D" id="3.40.50.720">
    <property type="entry name" value="NAD(P)-binding Rossmann-like Domain"/>
    <property type="match status" value="1"/>
</dbReference>
<dbReference type="SUPFAM" id="SSF51735">
    <property type="entry name" value="NAD(P)-binding Rossmann-fold domains"/>
    <property type="match status" value="1"/>
</dbReference>
<evidence type="ECO:0000256" key="2">
    <source>
        <dbReference type="SAM" id="Phobius"/>
    </source>
</evidence>
<dbReference type="GO" id="GO:0006813">
    <property type="term" value="P:potassium ion transport"/>
    <property type="evidence" value="ECO:0007669"/>
    <property type="project" value="InterPro"/>
</dbReference>
<dbReference type="HOGENOM" id="CLU_050982_3_0_5"/>
<dbReference type="STRING" id="217511.GCA_001463845_00114"/>
<dbReference type="PANTHER" id="PTHR43833:SF9">
    <property type="entry name" value="POTASSIUM CHANNEL PROTEIN YUGO-RELATED"/>
    <property type="match status" value="1"/>
</dbReference>
<dbReference type="Gene3D" id="1.10.287.70">
    <property type="match status" value="1"/>
</dbReference>
<evidence type="ECO:0000259" key="3">
    <source>
        <dbReference type="Pfam" id="PF02254"/>
    </source>
</evidence>
<comment type="caution">
    <text evidence="5">The sequence shown here is derived from an EMBL/GenBank/DDBJ whole genome shotgun (WGS) entry which is preliminary data.</text>
</comment>
<dbReference type="InterPro" id="IPR050721">
    <property type="entry name" value="Trk_Ktr_HKT_K-transport"/>
</dbReference>
<dbReference type="InterPro" id="IPR036291">
    <property type="entry name" value="NAD(P)-bd_dom_sf"/>
</dbReference>
<keyword evidence="2" id="KW-0472">Membrane</keyword>
<keyword evidence="2" id="KW-1133">Transmembrane helix</keyword>
<keyword evidence="6" id="KW-1185">Reference proteome</keyword>
<dbReference type="Pfam" id="PF07885">
    <property type="entry name" value="Ion_trans_2"/>
    <property type="match status" value="1"/>
</dbReference>
<dbReference type="AlphaFoldDB" id="Q0G761"/>
<dbReference type="SUPFAM" id="SSF81324">
    <property type="entry name" value="Voltage-gated potassium channels"/>
    <property type="match status" value="1"/>
</dbReference>
<organism evidence="5 6">
    <name type="scientific">Fulvimarina pelagi HTCC2506</name>
    <dbReference type="NCBI Taxonomy" id="314231"/>
    <lineage>
        <taxon>Bacteria</taxon>
        <taxon>Pseudomonadati</taxon>
        <taxon>Pseudomonadota</taxon>
        <taxon>Alphaproteobacteria</taxon>
        <taxon>Hyphomicrobiales</taxon>
        <taxon>Aurantimonadaceae</taxon>
        <taxon>Fulvimarina</taxon>
    </lineage>
</organism>
<dbReference type="EMBL" id="AATP01000001">
    <property type="protein sequence ID" value="EAU42503.1"/>
    <property type="molecule type" value="Genomic_DNA"/>
</dbReference>
<reference evidence="5 6" key="1">
    <citation type="journal article" date="2010" name="J. Bacteriol.">
        <title>Genome sequence of Fulvimarina pelagi HTCC2506T, a Mn(II)-oxidizing alphaproteobacterium possessing an aerobic anoxygenic photosynthetic gene cluster and Xanthorhodopsin.</title>
        <authorList>
            <person name="Kang I."/>
            <person name="Oh H.M."/>
            <person name="Lim S.I."/>
            <person name="Ferriera S."/>
            <person name="Giovannoni S.J."/>
            <person name="Cho J.C."/>
        </authorList>
    </citation>
    <scope>NUCLEOTIDE SEQUENCE [LARGE SCALE GENOMIC DNA]</scope>
    <source>
        <strain evidence="5 6">HTCC2506</strain>
    </source>
</reference>
<feature type="domain" description="RCK N-terminal" evidence="3">
    <location>
        <begin position="184"/>
        <end position="246"/>
    </location>
</feature>
<name>Q0G761_9HYPH</name>
<protein>
    <submittedName>
        <fullName evidence="5">Voltage-gated ion channel superfamily protein</fullName>
    </submittedName>
</protein>
<accession>Q0G761</accession>
<dbReference type="GO" id="GO:0005886">
    <property type="term" value="C:plasma membrane"/>
    <property type="evidence" value="ECO:0007669"/>
    <property type="project" value="UniProtKB-SubCell"/>
</dbReference>
<feature type="transmembrane region" description="Helical" evidence="2">
    <location>
        <begin position="87"/>
        <end position="110"/>
    </location>
</feature>
<evidence type="ECO:0000313" key="5">
    <source>
        <dbReference type="EMBL" id="EAU42503.1"/>
    </source>
</evidence>
<dbReference type="Proteomes" id="UP000004310">
    <property type="component" value="Unassembled WGS sequence"/>
</dbReference>
<dbReference type="eggNOG" id="COG1226">
    <property type="taxonomic scope" value="Bacteria"/>
</dbReference>
<evidence type="ECO:0000313" key="6">
    <source>
        <dbReference type="Proteomes" id="UP000004310"/>
    </source>
</evidence>
<comment type="subcellular location">
    <subcellularLocation>
        <location evidence="1">Cell membrane</location>
        <topology evidence="1">Multi-pass membrane protein</topology>
    </subcellularLocation>
</comment>